<keyword evidence="3" id="KW-0238">DNA-binding</keyword>
<keyword evidence="7" id="KW-1185">Reference proteome</keyword>
<evidence type="ECO:0000256" key="3">
    <source>
        <dbReference type="ARBA" id="ARBA00023125"/>
    </source>
</evidence>
<reference evidence="6 7" key="1">
    <citation type="journal article" date="2017" name="Arch. Microbiol.">
        <title>Mariprofundus micogutta sp. nov., a novel iron-oxidizing zetaproteobacterium isolated from a deep-sea hydrothermal field at the Bayonnaise knoll of the Izu-Ogasawara arc, and a description of Mariprofundales ord. nov. and Zetaproteobacteria classis nov.</title>
        <authorList>
            <person name="Makita H."/>
            <person name="Tanaka E."/>
            <person name="Mitsunobu S."/>
            <person name="Miyazaki M."/>
            <person name="Nunoura T."/>
            <person name="Uematsu K."/>
            <person name="Takaki Y."/>
            <person name="Nishi S."/>
            <person name="Shimamura S."/>
            <person name="Takai K."/>
        </authorList>
    </citation>
    <scope>NUCLEOTIDE SEQUENCE [LARGE SCALE GENOMIC DNA]</scope>
    <source>
        <strain evidence="6 7">ET2</strain>
    </source>
</reference>
<dbReference type="CDD" id="cd06171">
    <property type="entry name" value="Sigma70_r4"/>
    <property type="match status" value="1"/>
</dbReference>
<dbReference type="InterPro" id="IPR013325">
    <property type="entry name" value="RNA_pol_sigma_r2"/>
</dbReference>
<protein>
    <submittedName>
        <fullName evidence="6">RNA polymerase sigma factor for flagellar operon FliA</fullName>
    </submittedName>
</protein>
<name>A0A1L8CKI6_9PROT</name>
<dbReference type="Proteomes" id="UP000231632">
    <property type="component" value="Unassembled WGS sequence"/>
</dbReference>
<evidence type="ECO:0000256" key="4">
    <source>
        <dbReference type="ARBA" id="ARBA00023163"/>
    </source>
</evidence>
<keyword evidence="2" id="KW-0731">Sigma factor</keyword>
<evidence type="ECO:0000256" key="1">
    <source>
        <dbReference type="ARBA" id="ARBA00023015"/>
    </source>
</evidence>
<dbReference type="RefSeq" id="WP_072658709.1">
    <property type="nucleotide sequence ID" value="NZ_BDFD01000002.1"/>
</dbReference>
<dbReference type="NCBIfam" id="NF005413">
    <property type="entry name" value="PRK06986.1"/>
    <property type="match status" value="1"/>
</dbReference>
<dbReference type="Pfam" id="PF04542">
    <property type="entry name" value="Sigma70_r2"/>
    <property type="match status" value="1"/>
</dbReference>
<keyword evidence="4" id="KW-0804">Transcription</keyword>
<organism evidence="6 7">
    <name type="scientific">Mariprofundus micogutta</name>
    <dbReference type="NCBI Taxonomy" id="1921010"/>
    <lineage>
        <taxon>Bacteria</taxon>
        <taxon>Pseudomonadati</taxon>
        <taxon>Pseudomonadota</taxon>
        <taxon>Candidatius Mariprofundia</taxon>
        <taxon>Mariprofundales</taxon>
        <taxon>Mariprofundaceae</taxon>
        <taxon>Mariprofundus</taxon>
    </lineage>
</organism>
<feature type="domain" description="RNA polymerase sigma-70" evidence="5">
    <location>
        <begin position="209"/>
        <end position="235"/>
    </location>
</feature>
<dbReference type="STRING" id="1921010.MMIC_P0358"/>
<dbReference type="Pfam" id="PF04539">
    <property type="entry name" value="Sigma70_r3"/>
    <property type="match status" value="1"/>
</dbReference>
<dbReference type="NCBIfam" id="TIGR02479">
    <property type="entry name" value="FliA_WhiG"/>
    <property type="match status" value="1"/>
</dbReference>
<dbReference type="InterPro" id="IPR014284">
    <property type="entry name" value="RNA_pol_sigma-70_dom"/>
</dbReference>
<dbReference type="PIRSF" id="PIRSF000770">
    <property type="entry name" value="RNA_pol_sigma-SigE/K"/>
    <property type="match status" value="1"/>
</dbReference>
<keyword evidence="6" id="KW-0969">Cilium</keyword>
<evidence type="ECO:0000313" key="7">
    <source>
        <dbReference type="Proteomes" id="UP000231632"/>
    </source>
</evidence>
<evidence type="ECO:0000259" key="5">
    <source>
        <dbReference type="PROSITE" id="PS00716"/>
    </source>
</evidence>
<keyword evidence="6" id="KW-0966">Cell projection</keyword>
<dbReference type="InterPro" id="IPR007630">
    <property type="entry name" value="RNA_pol_sigma70_r4"/>
</dbReference>
<dbReference type="PRINTS" id="PR00046">
    <property type="entry name" value="SIGMA70FCT"/>
</dbReference>
<gene>
    <name evidence="6" type="ORF">MMIC_P0358</name>
</gene>
<dbReference type="NCBIfam" id="TIGR02937">
    <property type="entry name" value="sigma70-ECF"/>
    <property type="match status" value="1"/>
</dbReference>
<comment type="caution">
    <text evidence="6">The sequence shown here is derived from an EMBL/GenBank/DDBJ whole genome shotgun (WGS) entry which is preliminary data.</text>
</comment>
<dbReference type="PROSITE" id="PS00716">
    <property type="entry name" value="SIGMA70_2"/>
    <property type="match status" value="1"/>
</dbReference>
<dbReference type="GO" id="GO:0003677">
    <property type="term" value="F:DNA binding"/>
    <property type="evidence" value="ECO:0007669"/>
    <property type="project" value="UniProtKB-KW"/>
</dbReference>
<dbReference type="GO" id="GO:0003899">
    <property type="term" value="F:DNA-directed RNA polymerase activity"/>
    <property type="evidence" value="ECO:0007669"/>
    <property type="project" value="InterPro"/>
</dbReference>
<dbReference type="Gene3D" id="1.20.140.160">
    <property type="match status" value="1"/>
</dbReference>
<dbReference type="Gene3D" id="1.10.1740.10">
    <property type="match status" value="1"/>
</dbReference>
<evidence type="ECO:0000256" key="2">
    <source>
        <dbReference type="ARBA" id="ARBA00023082"/>
    </source>
</evidence>
<dbReference type="PANTHER" id="PTHR30385:SF7">
    <property type="entry name" value="RNA POLYMERASE SIGMA FACTOR FLIA"/>
    <property type="match status" value="1"/>
</dbReference>
<dbReference type="Pfam" id="PF04545">
    <property type="entry name" value="Sigma70_r4"/>
    <property type="match status" value="1"/>
</dbReference>
<keyword evidence="1" id="KW-0805">Transcription regulation</keyword>
<sequence>MPQYSSTPAPTPDELLEEYLPLVRYHADQLMRRTPDSIELDDLINAGVIGLLDGSQRFDQTREVQFKTFVSYRVRGAMIDYLRAFDWMPRGLRDHAKEMQGAFAELEQRYGRPASEEEIAKHLEINIDEYRQRLNQVRTMSVVHFDDLPIAGNQDEDLSILETLEGDPELGPEHQNTMAQFVTQLADAISKLPARENVLITLYYYEELTMKEIALILGLTESRVSQLHSQMVLRMRSLMGLA</sequence>
<dbReference type="InterPro" id="IPR013324">
    <property type="entry name" value="RNA_pol_sigma_r3/r4-like"/>
</dbReference>
<dbReference type="InterPro" id="IPR007624">
    <property type="entry name" value="RNA_pol_sigma70_r3"/>
</dbReference>
<dbReference type="InterPro" id="IPR007627">
    <property type="entry name" value="RNA_pol_sigma70_r2"/>
</dbReference>
<keyword evidence="6" id="KW-0282">Flagellum</keyword>
<dbReference type="GO" id="GO:0016987">
    <property type="term" value="F:sigma factor activity"/>
    <property type="evidence" value="ECO:0007669"/>
    <property type="project" value="UniProtKB-KW"/>
</dbReference>
<evidence type="ECO:0000313" key="6">
    <source>
        <dbReference type="EMBL" id="GAV19424.1"/>
    </source>
</evidence>
<proteinExistence type="predicted"/>
<dbReference type="SUPFAM" id="SSF88946">
    <property type="entry name" value="Sigma2 domain of RNA polymerase sigma factors"/>
    <property type="match status" value="1"/>
</dbReference>
<dbReference type="InterPro" id="IPR000943">
    <property type="entry name" value="RNA_pol_sigma70"/>
</dbReference>
<dbReference type="EMBL" id="BDFD01000002">
    <property type="protein sequence ID" value="GAV19424.1"/>
    <property type="molecule type" value="Genomic_DNA"/>
</dbReference>
<dbReference type="PANTHER" id="PTHR30385">
    <property type="entry name" value="SIGMA FACTOR F FLAGELLAR"/>
    <property type="match status" value="1"/>
</dbReference>
<dbReference type="GO" id="GO:0006352">
    <property type="term" value="P:DNA-templated transcription initiation"/>
    <property type="evidence" value="ECO:0007669"/>
    <property type="project" value="InterPro"/>
</dbReference>
<dbReference type="InterPro" id="IPR012845">
    <property type="entry name" value="RNA_pol_sigma_FliA_WhiG"/>
</dbReference>
<accession>A0A1L8CKI6</accession>
<dbReference type="SUPFAM" id="SSF88659">
    <property type="entry name" value="Sigma3 and sigma4 domains of RNA polymerase sigma factors"/>
    <property type="match status" value="2"/>
</dbReference>
<dbReference type="AlphaFoldDB" id="A0A1L8CKI6"/>